<protein>
    <submittedName>
        <fullName evidence="2">Family with sequence similarity 169, member B</fullName>
    </submittedName>
</protein>
<dbReference type="GeneTree" id="ENSGT00510000048902"/>
<name>A0A8C5NWG4_JACJA</name>
<dbReference type="Proteomes" id="UP000694385">
    <property type="component" value="Unassembled WGS sequence"/>
</dbReference>
<dbReference type="AlphaFoldDB" id="A0A8C5NWG4"/>
<organism evidence="2 3">
    <name type="scientific">Jaculus jaculus</name>
    <name type="common">Lesser Egyptian jerboa</name>
    <dbReference type="NCBI Taxonomy" id="51337"/>
    <lineage>
        <taxon>Eukaryota</taxon>
        <taxon>Metazoa</taxon>
        <taxon>Chordata</taxon>
        <taxon>Craniata</taxon>
        <taxon>Vertebrata</taxon>
        <taxon>Euteleostomi</taxon>
        <taxon>Mammalia</taxon>
        <taxon>Eutheria</taxon>
        <taxon>Euarchontoglires</taxon>
        <taxon>Glires</taxon>
        <taxon>Rodentia</taxon>
        <taxon>Myomorpha</taxon>
        <taxon>Dipodoidea</taxon>
        <taxon>Dipodidae</taxon>
        <taxon>Dipodinae</taxon>
        <taxon>Jaculus</taxon>
    </lineage>
</organism>
<gene>
    <name evidence="2" type="primary">LOC101609573</name>
</gene>
<reference evidence="2" key="2">
    <citation type="submission" date="2025-09" db="UniProtKB">
        <authorList>
            <consortium name="Ensembl"/>
        </authorList>
    </citation>
    <scope>IDENTIFICATION</scope>
</reference>
<accession>A0A8C5NWG4</accession>
<feature type="region of interest" description="Disordered" evidence="1">
    <location>
        <begin position="268"/>
        <end position="326"/>
    </location>
</feature>
<proteinExistence type="predicted"/>
<dbReference type="OMA" id="SWWPTED"/>
<dbReference type="InterPro" id="IPR029625">
    <property type="entry name" value="FAM169"/>
</dbReference>
<keyword evidence="3" id="KW-1185">Reference proteome</keyword>
<evidence type="ECO:0000313" key="3">
    <source>
        <dbReference type="Proteomes" id="UP000694385"/>
    </source>
</evidence>
<sequence>VYPVDILEDDREGLQAAALAYYASLGEGAGSSSELFSLPTGEQVKLQTSSVRFCPVHRDEPQHKILVLVSPQDTKTVVAVYLKDTWWSTEDILRTSDLTREGLVEVRSFGERIVLFILNVIIFGRLERSLDDEGMFFLPHSAKEQAKILWRNGAAVGFYSTKMKGSLCGSGTSACYLLPVFDTVFVRRTHRCQGLGIAMLRDFCDSFREEEALGVSRPISPAMYQVLRSFLSACPAERDRLWEVEAPGAWDQRANIWLQLCLQEARHADSATHPGDSKEDTSSPGQMWPDGGPAQFDQGESRKEQIPGEKLENEEKDQGCEERQEE</sequence>
<dbReference type="PANTHER" id="PTHR22442">
    <property type="match status" value="1"/>
</dbReference>
<feature type="compositionally biased region" description="Basic and acidic residues" evidence="1">
    <location>
        <begin position="268"/>
        <end position="281"/>
    </location>
</feature>
<evidence type="ECO:0000313" key="2">
    <source>
        <dbReference type="Ensembl" id="ENSJJAP00000005477.1"/>
    </source>
</evidence>
<dbReference type="Ensembl" id="ENSJJAT00000011855.1">
    <property type="protein sequence ID" value="ENSJJAP00000005477.1"/>
    <property type="gene ID" value="ENSJJAG00000010402.1"/>
</dbReference>
<feature type="compositionally biased region" description="Basic and acidic residues" evidence="1">
    <location>
        <begin position="299"/>
        <end position="326"/>
    </location>
</feature>
<reference evidence="2" key="1">
    <citation type="submission" date="2025-08" db="UniProtKB">
        <authorList>
            <consortium name="Ensembl"/>
        </authorList>
    </citation>
    <scope>IDENTIFICATION</scope>
</reference>
<evidence type="ECO:0000256" key="1">
    <source>
        <dbReference type="SAM" id="MobiDB-lite"/>
    </source>
</evidence>
<dbReference type="PANTHER" id="PTHR22442:SF4">
    <property type="entry name" value="PROTEIN FAM169BP"/>
    <property type="match status" value="1"/>
</dbReference>